<accession>A0A562VEH0</accession>
<evidence type="ECO:0000313" key="2">
    <source>
        <dbReference type="EMBL" id="TWJ16283.1"/>
    </source>
</evidence>
<dbReference type="RefSeq" id="WP_147136443.1">
    <property type="nucleotide sequence ID" value="NZ_BAABIJ010000001.1"/>
</dbReference>
<gene>
    <name evidence="2" type="ORF">LX16_2011</name>
</gene>
<dbReference type="Pfam" id="PF04149">
    <property type="entry name" value="DUF397"/>
    <property type="match status" value="1"/>
</dbReference>
<dbReference type="AlphaFoldDB" id="A0A562VEH0"/>
<proteinExistence type="predicted"/>
<name>A0A562VEH0_9ACTN</name>
<dbReference type="InterPro" id="IPR007278">
    <property type="entry name" value="DUF397"/>
</dbReference>
<sequence>MTTGTWRKSSRSQPQGANCVEGRAFAGRFQLRDSKLGDDSPVLDVSVTDFAGFLTAVKS</sequence>
<dbReference type="Proteomes" id="UP000321617">
    <property type="component" value="Unassembled WGS sequence"/>
</dbReference>
<reference evidence="2 3" key="1">
    <citation type="journal article" date="2013" name="Stand. Genomic Sci.">
        <title>Genomic Encyclopedia of Type Strains, Phase I: The one thousand microbial genomes (KMG-I) project.</title>
        <authorList>
            <person name="Kyrpides N.C."/>
            <person name="Woyke T."/>
            <person name="Eisen J.A."/>
            <person name="Garrity G."/>
            <person name="Lilburn T.G."/>
            <person name="Beck B.J."/>
            <person name="Whitman W.B."/>
            <person name="Hugenholtz P."/>
            <person name="Klenk H.P."/>
        </authorList>
    </citation>
    <scope>NUCLEOTIDE SEQUENCE [LARGE SCALE GENOMIC DNA]</scope>
    <source>
        <strain evidence="2 3">DSM 45044</strain>
    </source>
</reference>
<evidence type="ECO:0000313" key="3">
    <source>
        <dbReference type="Proteomes" id="UP000321617"/>
    </source>
</evidence>
<evidence type="ECO:0000259" key="1">
    <source>
        <dbReference type="Pfam" id="PF04149"/>
    </source>
</evidence>
<feature type="domain" description="DUF397" evidence="1">
    <location>
        <begin position="5"/>
        <end position="58"/>
    </location>
</feature>
<comment type="caution">
    <text evidence="2">The sequence shown here is derived from an EMBL/GenBank/DDBJ whole genome shotgun (WGS) entry which is preliminary data.</text>
</comment>
<organism evidence="2 3">
    <name type="scientific">Stackebrandtia albiflava</name>
    <dbReference type="NCBI Taxonomy" id="406432"/>
    <lineage>
        <taxon>Bacteria</taxon>
        <taxon>Bacillati</taxon>
        <taxon>Actinomycetota</taxon>
        <taxon>Actinomycetes</taxon>
        <taxon>Glycomycetales</taxon>
        <taxon>Glycomycetaceae</taxon>
        <taxon>Stackebrandtia</taxon>
    </lineage>
</organism>
<dbReference type="OrthoDB" id="4564763at2"/>
<dbReference type="EMBL" id="VLLL01000005">
    <property type="protein sequence ID" value="TWJ16283.1"/>
    <property type="molecule type" value="Genomic_DNA"/>
</dbReference>
<protein>
    <submittedName>
        <fullName evidence="2">Uncharacterized protein DUF397</fullName>
    </submittedName>
</protein>
<keyword evidence="3" id="KW-1185">Reference proteome</keyword>